<evidence type="ECO:0000313" key="5">
    <source>
        <dbReference type="EMBL" id="GGA85404.1"/>
    </source>
</evidence>
<evidence type="ECO:0000256" key="3">
    <source>
        <dbReference type="SAM" id="SignalP"/>
    </source>
</evidence>
<protein>
    <submittedName>
        <fullName evidence="5">N-acetylgalactosamine-6-sulfatase</fullName>
    </submittedName>
</protein>
<keyword evidence="3" id="KW-0732">Signal</keyword>
<dbReference type="Gene3D" id="3.40.720.10">
    <property type="entry name" value="Alkaline Phosphatase, subunit A"/>
    <property type="match status" value="1"/>
</dbReference>
<dbReference type="GO" id="GO:0004065">
    <property type="term" value="F:arylsulfatase activity"/>
    <property type="evidence" value="ECO:0007669"/>
    <property type="project" value="TreeGrafter"/>
</dbReference>
<keyword evidence="6" id="KW-1185">Reference proteome</keyword>
<dbReference type="Pfam" id="PF00884">
    <property type="entry name" value="Sulfatase"/>
    <property type="match status" value="1"/>
</dbReference>
<dbReference type="InterPro" id="IPR000917">
    <property type="entry name" value="Sulfatase_N"/>
</dbReference>
<dbReference type="PANTHER" id="PTHR42693:SF53">
    <property type="entry name" value="ENDO-4-O-SULFATASE"/>
    <property type="match status" value="1"/>
</dbReference>
<proteinExistence type="inferred from homology"/>
<dbReference type="AlphaFoldDB" id="A0A8J2XQK3"/>
<dbReference type="RefSeq" id="WP_087506832.1">
    <property type="nucleotide sequence ID" value="NZ_BMDX01000018.1"/>
</dbReference>
<dbReference type="InterPro" id="IPR050738">
    <property type="entry name" value="Sulfatase"/>
</dbReference>
<evidence type="ECO:0000256" key="1">
    <source>
        <dbReference type="ARBA" id="ARBA00008779"/>
    </source>
</evidence>
<feature type="chain" id="PRO_5035182577" evidence="3">
    <location>
        <begin position="24"/>
        <end position="489"/>
    </location>
</feature>
<dbReference type="InterPro" id="IPR017850">
    <property type="entry name" value="Alkaline_phosphatase_core_sf"/>
</dbReference>
<evidence type="ECO:0000256" key="2">
    <source>
        <dbReference type="ARBA" id="ARBA00022801"/>
    </source>
</evidence>
<evidence type="ECO:0000259" key="4">
    <source>
        <dbReference type="Pfam" id="PF00884"/>
    </source>
</evidence>
<reference evidence="6" key="1">
    <citation type="journal article" date="2019" name="Int. J. Syst. Evol. Microbiol.">
        <title>The Global Catalogue of Microorganisms (GCM) 10K type strain sequencing project: providing services to taxonomists for standard genome sequencing and annotation.</title>
        <authorList>
            <consortium name="The Broad Institute Genomics Platform"/>
            <consortium name="The Broad Institute Genome Sequencing Center for Infectious Disease"/>
            <person name="Wu L."/>
            <person name="Ma J."/>
        </authorList>
    </citation>
    <scope>NUCLEOTIDE SEQUENCE [LARGE SCALE GENOMIC DNA]</scope>
    <source>
        <strain evidence="6">CGMCC 1.10130</strain>
    </source>
</reference>
<accession>A0A8J2XQK3</accession>
<dbReference type="Proteomes" id="UP000619743">
    <property type="component" value="Unassembled WGS sequence"/>
</dbReference>
<dbReference type="OrthoDB" id="9803751at2"/>
<evidence type="ECO:0000313" key="6">
    <source>
        <dbReference type="Proteomes" id="UP000619743"/>
    </source>
</evidence>
<name>A0A8J2XQK3_9GAMM</name>
<organism evidence="5 6">
    <name type="scientific">Neiella marina</name>
    <dbReference type="NCBI Taxonomy" id="508461"/>
    <lineage>
        <taxon>Bacteria</taxon>
        <taxon>Pseudomonadati</taxon>
        <taxon>Pseudomonadota</taxon>
        <taxon>Gammaproteobacteria</taxon>
        <taxon>Alteromonadales</taxon>
        <taxon>Echinimonadaceae</taxon>
        <taxon>Neiella</taxon>
    </lineage>
</organism>
<comment type="caution">
    <text evidence="5">The sequence shown here is derived from an EMBL/GenBank/DDBJ whole genome shotgun (WGS) entry which is preliminary data.</text>
</comment>
<sequence length="489" mass="54981">MNRLILLGFVSLCLVGLNSPVLAEESRPNIVVILADDLGYNDVGFTGPTEIKTPNLDELAQNGVTFENGFVTHPYCGPSRAGLLTGRYQARFGMENNVSYSPSDPHMGLPLTEKTFAKRLQEVGYKTSIFGKWHLGGAPHFQPNKRGFDYFYGFLDGGHNYMPGQVTVGGDGYSLPIMRNTGVAEFDEYLTTALSRDAARYIEGSKDAPFLMYLSYNAPHAPLQAPKQFIDKYQHIENNERRIYAAMVDAMDEGIGMVVNALKEAGKLDNTLIFFLSDNGGVFPEAWLPTFNWADNSPFRRGKVALLEGGIHVPFIAHWPAKIKQGVKFKGLVSSLDIAATSVALAGAQVEDGELDGVNLLPYVTGQKTGTPHQALFWRLEEQDNIFAVRTMDSKYLNQPLPEVGRSFFDMKNDPHEKNNLVDQYPERQEQLVRLWNQWNKKNINNILLQSYEYKKVKDQFYQELYQNNLKEARQKPAYKITATGEVIR</sequence>
<keyword evidence="2" id="KW-0378">Hydrolase</keyword>
<gene>
    <name evidence="5" type="ORF">GCM10011369_29280</name>
</gene>
<dbReference type="SUPFAM" id="SSF53649">
    <property type="entry name" value="Alkaline phosphatase-like"/>
    <property type="match status" value="1"/>
</dbReference>
<dbReference type="PANTHER" id="PTHR42693">
    <property type="entry name" value="ARYLSULFATASE FAMILY MEMBER"/>
    <property type="match status" value="1"/>
</dbReference>
<feature type="signal peptide" evidence="3">
    <location>
        <begin position="1"/>
        <end position="23"/>
    </location>
</feature>
<comment type="similarity">
    <text evidence="1">Belongs to the sulfatase family.</text>
</comment>
<dbReference type="EMBL" id="BMDX01000018">
    <property type="protein sequence ID" value="GGA85404.1"/>
    <property type="molecule type" value="Genomic_DNA"/>
</dbReference>
<feature type="domain" description="Sulfatase N-terminal" evidence="4">
    <location>
        <begin position="28"/>
        <end position="348"/>
    </location>
</feature>
<dbReference type="Gene3D" id="3.30.1120.10">
    <property type="match status" value="1"/>
</dbReference>